<evidence type="ECO:0000256" key="3">
    <source>
        <dbReference type="ARBA" id="ARBA00023157"/>
    </source>
</evidence>
<dbReference type="GO" id="GO:0005925">
    <property type="term" value="C:focal adhesion"/>
    <property type="evidence" value="ECO:0007669"/>
    <property type="project" value="TreeGrafter"/>
</dbReference>
<dbReference type="PANTHER" id="PTHR10082">
    <property type="entry name" value="INTEGRIN BETA SUBUNIT"/>
    <property type="match status" value="1"/>
</dbReference>
<evidence type="ECO:0000313" key="9">
    <source>
        <dbReference type="Proteomes" id="UP000036403"/>
    </source>
</evidence>
<evidence type="ECO:0000256" key="5">
    <source>
        <dbReference type="SAM" id="Phobius"/>
    </source>
</evidence>
<evidence type="ECO:0000259" key="6">
    <source>
        <dbReference type="SMART" id="SM01241"/>
    </source>
</evidence>
<evidence type="ECO:0000256" key="4">
    <source>
        <dbReference type="ARBA" id="ARBA00023180"/>
    </source>
</evidence>
<keyword evidence="9" id="KW-1185">Reference proteome</keyword>
<dbReference type="SUPFAM" id="SSF69687">
    <property type="entry name" value="Integrin beta tail domain"/>
    <property type="match status" value="1"/>
</dbReference>
<dbReference type="PaxDb" id="67767-A0A0J7KNB6"/>
<keyword evidence="4" id="KW-0325">Glycoprotein</keyword>
<proteinExistence type="predicted"/>
<accession>A0A0J7KNB6</accession>
<dbReference type="GO" id="GO:0009986">
    <property type="term" value="C:cell surface"/>
    <property type="evidence" value="ECO:0007669"/>
    <property type="project" value="TreeGrafter"/>
</dbReference>
<dbReference type="GO" id="GO:0016477">
    <property type="term" value="P:cell migration"/>
    <property type="evidence" value="ECO:0007669"/>
    <property type="project" value="TreeGrafter"/>
</dbReference>
<dbReference type="SMART" id="SM01242">
    <property type="entry name" value="Integrin_B_tail"/>
    <property type="match status" value="1"/>
</dbReference>
<dbReference type="EMBL" id="LBMM01005041">
    <property type="protein sequence ID" value="KMQ91873.1"/>
    <property type="molecule type" value="Genomic_DNA"/>
</dbReference>
<dbReference type="OrthoDB" id="410592at2759"/>
<dbReference type="Gene3D" id="1.20.5.100">
    <property type="entry name" value="Cytochrome c1, transmembrane anchor, C-terminal"/>
    <property type="match status" value="1"/>
</dbReference>
<dbReference type="GO" id="GO:0008305">
    <property type="term" value="C:integrin complex"/>
    <property type="evidence" value="ECO:0007669"/>
    <property type="project" value="TreeGrafter"/>
</dbReference>
<dbReference type="GO" id="GO:0033627">
    <property type="term" value="P:cell adhesion mediated by integrin"/>
    <property type="evidence" value="ECO:0007669"/>
    <property type="project" value="TreeGrafter"/>
</dbReference>
<reference evidence="8 9" key="1">
    <citation type="submission" date="2015-04" db="EMBL/GenBank/DDBJ databases">
        <title>Lasius niger genome sequencing.</title>
        <authorList>
            <person name="Konorov E.A."/>
            <person name="Nikitin M.A."/>
            <person name="Kirill M.V."/>
            <person name="Chang P."/>
        </authorList>
    </citation>
    <scope>NUCLEOTIDE SEQUENCE [LARGE SCALE GENOMIC DNA]</scope>
    <source>
        <tissue evidence="8">Whole</tissue>
    </source>
</reference>
<sequence length="134" mass="15473">MYGTGNYSDPEECARNCKEFVPEGVETVIVDVDNDEVPCFGTDEDDCKYNFVYYYNETNCLQVRAQNERECPPQVYMLGIVLGVIAAVVLVGLALLLLWKLLTTIHDRREFARFEKERMMAKWDTVRIDISCQN</sequence>
<dbReference type="Proteomes" id="UP000036403">
    <property type="component" value="Unassembled WGS sequence"/>
</dbReference>
<evidence type="ECO:0000259" key="7">
    <source>
        <dbReference type="SMART" id="SM01242"/>
    </source>
</evidence>
<keyword evidence="5" id="KW-0812">Transmembrane</keyword>
<dbReference type="PANTHER" id="PTHR10082:SF60">
    <property type="entry name" value="INTEGRIN BETA-PS"/>
    <property type="match status" value="1"/>
</dbReference>
<evidence type="ECO:0000256" key="2">
    <source>
        <dbReference type="ARBA" id="ARBA00022989"/>
    </source>
</evidence>
<dbReference type="InterPro" id="IPR014836">
    <property type="entry name" value="Integrin_bsu_cyt_dom"/>
</dbReference>
<keyword evidence="3" id="KW-1015">Disulfide bond</keyword>
<dbReference type="Gene3D" id="4.10.1240.30">
    <property type="match status" value="1"/>
</dbReference>
<keyword evidence="2 5" id="KW-1133">Transmembrane helix</keyword>
<name>A0A0J7KNB6_LASNI</name>
<dbReference type="GO" id="GO:0007229">
    <property type="term" value="P:integrin-mediated signaling pathway"/>
    <property type="evidence" value="ECO:0007669"/>
    <property type="project" value="UniProtKB-KW"/>
</dbReference>
<evidence type="ECO:0000313" key="8">
    <source>
        <dbReference type="EMBL" id="KMQ91873.1"/>
    </source>
</evidence>
<protein>
    <submittedName>
        <fullName evidence="8">Integrin beta-ps</fullName>
    </submittedName>
</protein>
<dbReference type="Pfam" id="PF07965">
    <property type="entry name" value="Integrin_B_tail"/>
    <property type="match status" value="1"/>
</dbReference>
<dbReference type="SMART" id="SM01241">
    <property type="entry name" value="Integrin_b_cyt"/>
    <property type="match status" value="1"/>
</dbReference>
<feature type="domain" description="Integrin beta subunit cytoplasmic" evidence="6">
    <location>
        <begin position="100"/>
        <end position="129"/>
    </location>
</feature>
<dbReference type="InterPro" id="IPR015812">
    <property type="entry name" value="Integrin_bsu"/>
</dbReference>
<keyword evidence="8" id="KW-0401">Integrin</keyword>
<keyword evidence="1" id="KW-0677">Repeat</keyword>
<organism evidence="8 9">
    <name type="scientific">Lasius niger</name>
    <name type="common">Black garden ant</name>
    <dbReference type="NCBI Taxonomy" id="67767"/>
    <lineage>
        <taxon>Eukaryota</taxon>
        <taxon>Metazoa</taxon>
        <taxon>Ecdysozoa</taxon>
        <taxon>Arthropoda</taxon>
        <taxon>Hexapoda</taxon>
        <taxon>Insecta</taxon>
        <taxon>Pterygota</taxon>
        <taxon>Neoptera</taxon>
        <taxon>Endopterygota</taxon>
        <taxon>Hymenoptera</taxon>
        <taxon>Apocrita</taxon>
        <taxon>Aculeata</taxon>
        <taxon>Formicoidea</taxon>
        <taxon>Formicidae</taxon>
        <taxon>Formicinae</taxon>
        <taxon>Lasius</taxon>
        <taxon>Lasius</taxon>
    </lineage>
</organism>
<comment type="caution">
    <text evidence="8">The sequence shown here is derived from an EMBL/GenBank/DDBJ whole genome shotgun (WGS) entry which is preliminary data.</text>
</comment>
<feature type="transmembrane region" description="Helical" evidence="5">
    <location>
        <begin position="75"/>
        <end position="99"/>
    </location>
</feature>
<dbReference type="InterPro" id="IPR012896">
    <property type="entry name" value="Integrin_bsu_tail"/>
</dbReference>
<dbReference type="GO" id="GO:0098609">
    <property type="term" value="P:cell-cell adhesion"/>
    <property type="evidence" value="ECO:0007669"/>
    <property type="project" value="TreeGrafter"/>
</dbReference>
<dbReference type="AlphaFoldDB" id="A0A0J7KNB6"/>
<gene>
    <name evidence="8" type="ORF">RF55_8214</name>
</gene>
<dbReference type="InterPro" id="IPR036349">
    <property type="entry name" value="Integrin_bsu_tail_dom_sf"/>
</dbReference>
<feature type="domain" description="Integrin beta subunit tail" evidence="7">
    <location>
        <begin position="1"/>
        <end position="76"/>
    </location>
</feature>
<dbReference type="GO" id="GO:0005178">
    <property type="term" value="F:integrin binding"/>
    <property type="evidence" value="ECO:0007669"/>
    <property type="project" value="TreeGrafter"/>
</dbReference>
<keyword evidence="5" id="KW-0472">Membrane</keyword>
<dbReference type="STRING" id="67767.A0A0J7KNB6"/>
<dbReference type="Pfam" id="PF08725">
    <property type="entry name" value="Integrin_b_cyt"/>
    <property type="match status" value="1"/>
</dbReference>
<dbReference type="GO" id="GO:0007160">
    <property type="term" value="P:cell-matrix adhesion"/>
    <property type="evidence" value="ECO:0007669"/>
    <property type="project" value="TreeGrafter"/>
</dbReference>
<evidence type="ECO:0000256" key="1">
    <source>
        <dbReference type="ARBA" id="ARBA00022737"/>
    </source>
</evidence>